<name>W9RR64_9ROSA</name>
<reference evidence="4" key="1">
    <citation type="submission" date="2013-01" db="EMBL/GenBank/DDBJ databases">
        <title>Draft Genome Sequence of a Mulberry Tree, Morus notabilis C.K. Schneid.</title>
        <authorList>
            <person name="He N."/>
            <person name="Zhao S."/>
        </authorList>
    </citation>
    <scope>NUCLEOTIDE SEQUENCE</scope>
</reference>
<comment type="similarity">
    <text evidence="1">Belongs to the multicopper oxidase family.</text>
</comment>
<keyword evidence="4" id="KW-1185">Reference proteome</keyword>
<dbReference type="EMBL" id="KE345486">
    <property type="protein sequence ID" value="EXC04637.1"/>
    <property type="molecule type" value="Genomic_DNA"/>
</dbReference>
<dbReference type="PANTHER" id="PTHR11709:SF522">
    <property type="entry name" value="LACCASE-4"/>
    <property type="match status" value="1"/>
</dbReference>
<dbReference type="STRING" id="981085.W9RR64"/>
<dbReference type="InterPro" id="IPR011706">
    <property type="entry name" value="Cu-oxidase_C"/>
</dbReference>
<dbReference type="GO" id="GO:0016491">
    <property type="term" value="F:oxidoreductase activity"/>
    <property type="evidence" value="ECO:0007669"/>
    <property type="project" value="InterPro"/>
</dbReference>
<dbReference type="InterPro" id="IPR008972">
    <property type="entry name" value="Cupredoxin"/>
</dbReference>
<accession>W9RR64</accession>
<evidence type="ECO:0000313" key="4">
    <source>
        <dbReference type="Proteomes" id="UP000030645"/>
    </source>
</evidence>
<evidence type="ECO:0000256" key="1">
    <source>
        <dbReference type="ARBA" id="ARBA00010609"/>
    </source>
</evidence>
<evidence type="ECO:0000313" key="3">
    <source>
        <dbReference type="EMBL" id="EXC04637.1"/>
    </source>
</evidence>
<dbReference type="eggNOG" id="KOG1263">
    <property type="taxonomic scope" value="Eukaryota"/>
</dbReference>
<dbReference type="Pfam" id="PF07731">
    <property type="entry name" value="Cu-oxidase_2"/>
    <property type="match status" value="1"/>
</dbReference>
<dbReference type="SUPFAM" id="SSF49503">
    <property type="entry name" value="Cupredoxins"/>
    <property type="match status" value="1"/>
</dbReference>
<dbReference type="InterPro" id="IPR045087">
    <property type="entry name" value="Cu-oxidase_fam"/>
</dbReference>
<protein>
    <recommendedName>
        <fullName evidence="2">Plastocyanin-like domain-containing protein</fullName>
    </recommendedName>
</protein>
<dbReference type="PANTHER" id="PTHR11709">
    <property type="entry name" value="MULTI-COPPER OXIDASE"/>
    <property type="match status" value="1"/>
</dbReference>
<dbReference type="Proteomes" id="UP000030645">
    <property type="component" value="Unassembled WGS sequence"/>
</dbReference>
<gene>
    <name evidence="3" type="ORF">L484_008568</name>
</gene>
<dbReference type="GO" id="GO:0005507">
    <property type="term" value="F:copper ion binding"/>
    <property type="evidence" value="ECO:0007669"/>
    <property type="project" value="InterPro"/>
</dbReference>
<proteinExistence type="inferred from homology"/>
<sequence>MNFKVSLYNTSTPYGVHHSGSRHNRVLHSLLAKKFLTATKCPEGTICERDDDSSIANHTLKVKTNSTIAGIEYEFTSKTPHSTLPMKKLQLFKPILRALNGTSFATKFTNKLRSLLADTQFRANVLQKNDKRFFFKVGFGNFNRDPAKFNPVDPVERNTIVVPSSGWVAIRLSADNPGVWFIHCHLEIHTVLDGKLPNQKLLPPPADLRKC</sequence>
<dbReference type="Gene3D" id="2.60.40.420">
    <property type="entry name" value="Cupredoxins - blue copper proteins"/>
    <property type="match status" value="1"/>
</dbReference>
<evidence type="ECO:0000259" key="2">
    <source>
        <dbReference type="Pfam" id="PF07731"/>
    </source>
</evidence>
<organism evidence="3 4">
    <name type="scientific">Morus notabilis</name>
    <dbReference type="NCBI Taxonomy" id="981085"/>
    <lineage>
        <taxon>Eukaryota</taxon>
        <taxon>Viridiplantae</taxon>
        <taxon>Streptophyta</taxon>
        <taxon>Embryophyta</taxon>
        <taxon>Tracheophyta</taxon>
        <taxon>Spermatophyta</taxon>
        <taxon>Magnoliopsida</taxon>
        <taxon>eudicotyledons</taxon>
        <taxon>Gunneridae</taxon>
        <taxon>Pentapetalae</taxon>
        <taxon>rosids</taxon>
        <taxon>fabids</taxon>
        <taxon>Rosales</taxon>
        <taxon>Moraceae</taxon>
        <taxon>Moreae</taxon>
        <taxon>Morus</taxon>
    </lineage>
</organism>
<dbReference type="AlphaFoldDB" id="W9RR64"/>
<feature type="domain" description="Plastocyanin-like" evidence="2">
    <location>
        <begin position="135"/>
        <end position="190"/>
    </location>
</feature>